<name>A0AAW2ZLH6_9EUKA</name>
<feature type="compositionally biased region" description="Polar residues" evidence="10">
    <location>
        <begin position="878"/>
        <end position="892"/>
    </location>
</feature>
<dbReference type="PROSITE" id="PS50294">
    <property type="entry name" value="WD_REPEATS_REGION"/>
    <property type="match status" value="2"/>
</dbReference>
<dbReference type="GO" id="GO:0004674">
    <property type="term" value="F:protein serine/threonine kinase activity"/>
    <property type="evidence" value="ECO:0007669"/>
    <property type="project" value="UniProtKB-KW"/>
</dbReference>
<comment type="caution">
    <text evidence="12">The sequence shown here is derived from an EMBL/GenBank/DDBJ whole genome shotgun (WGS) entry which is preliminary data.</text>
</comment>
<feature type="repeat" description="WD" evidence="9">
    <location>
        <begin position="1305"/>
        <end position="1337"/>
    </location>
</feature>
<keyword evidence="7" id="KW-0418">Kinase</keyword>
<dbReference type="GO" id="GO:0005770">
    <property type="term" value="C:late endosome"/>
    <property type="evidence" value="ECO:0007669"/>
    <property type="project" value="TreeGrafter"/>
</dbReference>
<evidence type="ECO:0000256" key="3">
    <source>
        <dbReference type="ARBA" id="ARBA00022574"/>
    </source>
</evidence>
<dbReference type="InterPro" id="IPR011989">
    <property type="entry name" value="ARM-like"/>
</dbReference>
<feature type="repeat" description="WD" evidence="9">
    <location>
        <begin position="1402"/>
        <end position="1436"/>
    </location>
</feature>
<dbReference type="GO" id="GO:0016236">
    <property type="term" value="P:macroautophagy"/>
    <property type="evidence" value="ECO:0007669"/>
    <property type="project" value="InterPro"/>
</dbReference>
<dbReference type="GO" id="GO:0071561">
    <property type="term" value="C:nucleus-vacuole junction"/>
    <property type="evidence" value="ECO:0007669"/>
    <property type="project" value="TreeGrafter"/>
</dbReference>
<dbReference type="InterPro" id="IPR015943">
    <property type="entry name" value="WD40/YVTN_repeat-like_dom_sf"/>
</dbReference>
<evidence type="ECO:0000259" key="11">
    <source>
        <dbReference type="PROSITE" id="PS50011"/>
    </source>
</evidence>
<dbReference type="InterPro" id="IPR045162">
    <property type="entry name" value="Vps15-like"/>
</dbReference>
<dbReference type="Pfam" id="PF22956">
    <property type="entry name" value="VPS15-like_hel"/>
    <property type="match status" value="1"/>
</dbReference>
<dbReference type="EC" id="2.7.11.1" evidence="1"/>
<dbReference type="PROSITE" id="PS00678">
    <property type="entry name" value="WD_REPEATS_1"/>
    <property type="match status" value="1"/>
</dbReference>
<dbReference type="Pfam" id="PF00400">
    <property type="entry name" value="WD40"/>
    <property type="match status" value="1"/>
</dbReference>
<proteinExistence type="predicted"/>
<dbReference type="GO" id="GO:0006623">
    <property type="term" value="P:protein targeting to vacuole"/>
    <property type="evidence" value="ECO:0007669"/>
    <property type="project" value="TreeGrafter"/>
</dbReference>
<feature type="compositionally biased region" description="Low complexity" evidence="10">
    <location>
        <begin position="1223"/>
        <end position="1241"/>
    </location>
</feature>
<dbReference type="SUPFAM" id="SSF56112">
    <property type="entry name" value="Protein kinase-like (PK-like)"/>
    <property type="match status" value="1"/>
</dbReference>
<evidence type="ECO:0000256" key="6">
    <source>
        <dbReference type="ARBA" id="ARBA00022741"/>
    </source>
</evidence>
<keyword evidence="5" id="KW-0677">Repeat</keyword>
<feature type="compositionally biased region" description="Low complexity" evidence="10">
    <location>
        <begin position="893"/>
        <end position="905"/>
    </location>
</feature>
<keyword evidence="3 9" id="KW-0853">WD repeat</keyword>
<dbReference type="InterPro" id="IPR008271">
    <property type="entry name" value="Ser/Thr_kinase_AS"/>
</dbReference>
<dbReference type="SMART" id="SM00220">
    <property type="entry name" value="S_TKc"/>
    <property type="match status" value="1"/>
</dbReference>
<dbReference type="Proteomes" id="UP001431209">
    <property type="component" value="Unassembled WGS sequence"/>
</dbReference>
<dbReference type="SMART" id="SM00320">
    <property type="entry name" value="WD40"/>
    <property type="match status" value="5"/>
</dbReference>
<keyword evidence="6" id="KW-0547">Nucleotide-binding</keyword>
<dbReference type="PANTHER" id="PTHR17583:SF0">
    <property type="entry name" value="PHOSPHOINOSITIDE 3-KINASE REGULATORY SUBUNIT 4"/>
    <property type="match status" value="1"/>
</dbReference>
<dbReference type="GO" id="GO:0045324">
    <property type="term" value="P:late endosome to vacuole transport"/>
    <property type="evidence" value="ECO:0007669"/>
    <property type="project" value="InterPro"/>
</dbReference>
<feature type="compositionally biased region" description="Polar residues" evidence="10">
    <location>
        <begin position="1247"/>
        <end position="1261"/>
    </location>
</feature>
<evidence type="ECO:0000256" key="4">
    <source>
        <dbReference type="ARBA" id="ARBA00022679"/>
    </source>
</evidence>
<dbReference type="SUPFAM" id="SSF48371">
    <property type="entry name" value="ARM repeat"/>
    <property type="match status" value="1"/>
</dbReference>
<dbReference type="SUPFAM" id="SSF50978">
    <property type="entry name" value="WD40 repeat-like"/>
    <property type="match status" value="1"/>
</dbReference>
<dbReference type="Gene3D" id="2.130.10.10">
    <property type="entry name" value="YVTN repeat-like/Quinoprotein amine dehydrogenase"/>
    <property type="match status" value="3"/>
</dbReference>
<sequence length="1436" mass="159958">MGNQLAIGGSLQELHLQDLGEGLERVNLHLGGGRLLKSVQCWTELGNVVVKYLYTLIRYFEAFSEKLTLKNQPNVVGYNRMVETDKAGYLIRQYCYSNLADRISTRPFFSSLGKRWIAYQILKGLCQIHEAGLYHGDIKAENVVLTGWDWAFLTDLAPFKPTHTDPSNFSYFFDTAERRICPIAPERFYEAHVGSDAAAQEKVSQMNNLGNDVPVTEAMDMFSAGCVIAQLFLDGENLFDFSQLLAYRKGQREHLDSWLMKIEEGPREMISEMLRLDPSERPSAKNIFQKYTPKVFPSYFEWIHQFMSQMILKSCDDRIKAIGDQFDECIQIITQQKPTSQNPIDSIPVNEKERQPIIVDRRDSSQPNQSFPTSSLNQEYEGMEIISTLLCSSVRVSQTTTWIVNGLMLMQKLADYGTNYTRLQRLVPYTCSLLTHHSGLVKSTAIRTLTYVLTKVTSFPASEANLFIDYILPSLKSLYAPDVSEMVRVTFSEHLPLLSYQARRFLEMGRLIKQSTINVDSRNVNLNMIKGTFDNDLAHLQNEINYLVIQIMNDECNLVKRALLKHILWLCIFYGRKKTIINVLSYMITFLNIDDWRLRHAFLEQITCVSVYVGPTNLKEYILPCILQALYDPEEFVIEQAINGLVSLTQLGLFSKSTLLDVSPKLAPLLHHPNTWIRMNTVAYFSSCAKQFGNADSCCFLINSILKKHLEYPIWNITEISLLESIKPAVRRFHFDRALGVDRHHGKNYEILDVRSVDEMESLNLMKSYLEVAARIIQMKSLDTSDSNANSSSHSDAAVRKLDVNLYTHQVPVESYFIKSSGLNQQHMQLQYQNQQQQQLALNGMNAVGAGGTQNSFTNEWNNMFVKPTPKKLVKNRSSLSTDLEMTQPIDTSSVSVSSSSSSGSTLPTGNQSIAATTGVANLNNAGVVGSSVNHLQQLTPANTEDMHPRHLHGESHQHKGAINEMAVHSSGAWLVSGGNDGTVRLWDVRHADRDFSMTSKSCHTTAPGRVLSVAILPDSPHVALCNDHGYVHLYNADTGGSLSLVSITEDGARYVAEMNPQHGTPPSVNVVRALMIHGAPLIVCGTQSGMAVGLDPRMAREVFSWRSKECMQQGPISALCGHDTWMCTATRRGFLTLWDLRFQINVCTKRVSQTSVNRMVVCPTSLKDTIANKHQTSAQLMDITSPSIYVATASRDVKLFNLETQSTVAVFRCHDVKQNNISNSGSSSGSGSSSTSSSGGLKRTRSSTASGASNRKSGINSEDPYAIRELEQIIEQYHSAGSNVVGSNSTVSNSGNLSSSSGLTDSGTFEVKALHVNPTDGSFYTGSTDRRIRYWNSAKVEESYIVSGLDSVEKGHYEVSIDPSVESKPTMVVHETVKFDHPIPVAGQNTRRLGVFSAPVATQHFDTVTDIKTAGVQYPMLISASRDGIIKVWKG</sequence>
<evidence type="ECO:0000256" key="10">
    <source>
        <dbReference type="SAM" id="MobiDB-lite"/>
    </source>
</evidence>
<evidence type="ECO:0000256" key="9">
    <source>
        <dbReference type="PROSITE-ProRule" id="PRU00221"/>
    </source>
</evidence>
<dbReference type="CDD" id="cd13980">
    <property type="entry name" value="STKc_Vps15"/>
    <property type="match status" value="1"/>
</dbReference>
<dbReference type="Gene3D" id="1.25.10.10">
    <property type="entry name" value="Leucine-rich Repeat Variant"/>
    <property type="match status" value="1"/>
</dbReference>
<dbReference type="InterPro" id="IPR011009">
    <property type="entry name" value="Kinase-like_dom_sf"/>
</dbReference>
<feature type="domain" description="Protein kinase" evidence="11">
    <location>
        <begin position="24"/>
        <end position="307"/>
    </location>
</feature>
<keyword evidence="4" id="KW-0808">Transferase</keyword>
<dbReference type="GO" id="GO:0005524">
    <property type="term" value="F:ATP binding"/>
    <property type="evidence" value="ECO:0007669"/>
    <property type="project" value="UniProtKB-KW"/>
</dbReference>
<keyword evidence="2" id="KW-0723">Serine/threonine-protein kinase</keyword>
<dbReference type="GO" id="GO:0034272">
    <property type="term" value="C:phosphatidylinositol 3-kinase complex, class III, type II"/>
    <property type="evidence" value="ECO:0007669"/>
    <property type="project" value="TreeGrafter"/>
</dbReference>
<reference evidence="12 13" key="1">
    <citation type="submission" date="2024-03" db="EMBL/GenBank/DDBJ databases">
        <title>The Acrasis kona genome and developmental transcriptomes reveal deep origins of eukaryotic multicellular pathways.</title>
        <authorList>
            <person name="Sheikh S."/>
            <person name="Fu C.-J."/>
            <person name="Brown M.W."/>
            <person name="Baldauf S.L."/>
        </authorList>
    </citation>
    <scope>NUCLEOTIDE SEQUENCE [LARGE SCALE GENOMIC DNA]</scope>
    <source>
        <strain evidence="12 13">ATCC MYA-3509</strain>
    </source>
</reference>
<dbReference type="InterPro" id="IPR001680">
    <property type="entry name" value="WD40_rpt"/>
</dbReference>
<dbReference type="PROSITE" id="PS00108">
    <property type="entry name" value="PROTEIN_KINASE_ST"/>
    <property type="match status" value="1"/>
</dbReference>
<dbReference type="Pfam" id="PF00069">
    <property type="entry name" value="Pkinase"/>
    <property type="match status" value="1"/>
</dbReference>
<dbReference type="PROSITE" id="PS50082">
    <property type="entry name" value="WD_REPEATS_2"/>
    <property type="match status" value="3"/>
</dbReference>
<accession>A0AAW2ZLH6</accession>
<dbReference type="InterPro" id="IPR019775">
    <property type="entry name" value="WD40_repeat_CS"/>
</dbReference>
<feature type="region of interest" description="Disordered" evidence="10">
    <location>
        <begin position="1222"/>
        <end position="1263"/>
    </location>
</feature>
<evidence type="ECO:0000256" key="2">
    <source>
        <dbReference type="ARBA" id="ARBA00022527"/>
    </source>
</evidence>
<dbReference type="InterPro" id="IPR055231">
    <property type="entry name" value="2AA_helical"/>
</dbReference>
<dbReference type="EMBL" id="JAOPGA020001582">
    <property type="protein sequence ID" value="KAL0489645.1"/>
    <property type="molecule type" value="Genomic_DNA"/>
</dbReference>
<evidence type="ECO:0000313" key="12">
    <source>
        <dbReference type="EMBL" id="KAL0489645.1"/>
    </source>
</evidence>
<evidence type="ECO:0000313" key="13">
    <source>
        <dbReference type="Proteomes" id="UP001431209"/>
    </source>
</evidence>
<evidence type="ECO:0000256" key="7">
    <source>
        <dbReference type="ARBA" id="ARBA00022777"/>
    </source>
</evidence>
<dbReference type="InterPro" id="IPR036322">
    <property type="entry name" value="WD40_repeat_dom_sf"/>
</dbReference>
<keyword evidence="8" id="KW-0067">ATP-binding</keyword>
<dbReference type="InterPro" id="IPR000719">
    <property type="entry name" value="Prot_kinase_dom"/>
</dbReference>
<evidence type="ECO:0000256" key="1">
    <source>
        <dbReference type="ARBA" id="ARBA00012513"/>
    </source>
</evidence>
<keyword evidence="13" id="KW-1185">Reference proteome</keyword>
<dbReference type="InterPro" id="IPR016024">
    <property type="entry name" value="ARM-type_fold"/>
</dbReference>
<feature type="repeat" description="WD" evidence="9">
    <location>
        <begin position="956"/>
        <end position="997"/>
    </location>
</feature>
<gene>
    <name evidence="12" type="ORF">AKO1_010531</name>
</gene>
<dbReference type="GO" id="GO:0034271">
    <property type="term" value="C:phosphatidylinositol 3-kinase complex, class III, type I"/>
    <property type="evidence" value="ECO:0007669"/>
    <property type="project" value="TreeGrafter"/>
</dbReference>
<dbReference type="PROSITE" id="PS50011">
    <property type="entry name" value="PROTEIN_KINASE_DOM"/>
    <property type="match status" value="1"/>
</dbReference>
<organism evidence="12 13">
    <name type="scientific">Acrasis kona</name>
    <dbReference type="NCBI Taxonomy" id="1008807"/>
    <lineage>
        <taxon>Eukaryota</taxon>
        <taxon>Discoba</taxon>
        <taxon>Heterolobosea</taxon>
        <taxon>Tetramitia</taxon>
        <taxon>Eutetramitia</taxon>
        <taxon>Acrasidae</taxon>
        <taxon>Acrasis</taxon>
    </lineage>
</organism>
<protein>
    <recommendedName>
        <fullName evidence="1">non-specific serine/threonine protein kinase</fullName>
        <ecNumber evidence="1">2.7.11.1</ecNumber>
    </recommendedName>
</protein>
<dbReference type="Gene3D" id="1.10.510.10">
    <property type="entry name" value="Transferase(Phosphotransferase) domain 1"/>
    <property type="match status" value="1"/>
</dbReference>
<feature type="region of interest" description="Disordered" evidence="10">
    <location>
        <begin position="878"/>
        <end position="910"/>
    </location>
</feature>
<dbReference type="PANTHER" id="PTHR17583">
    <property type="entry name" value="PHOSPHOINOSITIDE 3-KINASE REGULATORY SUBUNIT 4"/>
    <property type="match status" value="1"/>
</dbReference>
<evidence type="ECO:0000256" key="8">
    <source>
        <dbReference type="ARBA" id="ARBA00022840"/>
    </source>
</evidence>
<evidence type="ECO:0000256" key="5">
    <source>
        <dbReference type="ARBA" id="ARBA00022737"/>
    </source>
</evidence>